<dbReference type="EMBL" id="AAUJ02000001">
    <property type="protein sequence ID" value="EED68371.1"/>
    <property type="molecule type" value="Genomic_DNA"/>
</dbReference>
<dbReference type="Proteomes" id="UP000003039">
    <property type="component" value="Unassembled WGS sequence"/>
</dbReference>
<evidence type="ECO:0000313" key="2">
    <source>
        <dbReference type="EMBL" id="EED68434.1"/>
    </source>
</evidence>
<comment type="caution">
    <text evidence="1">The sequence shown here is derived from an EMBL/GenBank/DDBJ whole genome shotgun (WGS) entry which is preliminary data.</text>
</comment>
<gene>
    <name evidence="1" type="ORF">CtesDRAFT_PD3318</name>
    <name evidence="2" type="ORF">CtesDRAFT_PD3381</name>
</gene>
<dbReference type="AlphaFoldDB" id="B7X1S8"/>
<accession>B7X1S8</accession>
<reference evidence="1 3" key="1">
    <citation type="journal article" date="2004" name="Appl. Environ. Microbiol.">
        <title>Mineralization of individual congeners of linear alkylbenzenesulfonate by defined pairs of heterotrophic bacteria.</title>
        <authorList>
            <person name="Schleheck D."/>
            <person name="Knepper T.P."/>
            <person name="Fischer K."/>
            <person name="Cook A.M."/>
        </authorList>
    </citation>
    <scope>NUCLEOTIDE SEQUENCE [LARGE SCALE GENOMIC DNA]</scope>
    <source>
        <strain evidence="3">DSM 14576 / KF-1</strain>
        <strain evidence="1">KF-1</strain>
    </source>
</reference>
<dbReference type="RefSeq" id="WP_003056791.1">
    <property type="nucleotide sequence ID" value="NZ_AAUJ02000001.1"/>
</dbReference>
<name>B7X1S8_COMTK</name>
<proteinExistence type="predicted"/>
<reference evidence="1" key="2">
    <citation type="submission" date="2009-01" db="EMBL/GenBank/DDBJ databases">
        <authorList>
            <consortium name="US DOE Joint Genome Institute (JGI-PGF)"/>
            <person name="Lucas S."/>
            <person name="Copeland A."/>
            <person name="Lapidus A."/>
            <person name="Glavina del Rio T."/>
            <person name="Dalin E."/>
            <person name="Tice H."/>
            <person name="Bruce D."/>
            <person name="Goodwin L."/>
            <person name="Pitluck S."/>
            <person name="LaButti K.M."/>
            <person name="Lowry S."/>
            <person name="Sun H."/>
            <person name="Larimer F."/>
            <person name="Land M.L."/>
            <person name="Hauser L."/>
            <person name="Kjelleberg S."/>
            <person name="Cook A."/>
            <person name="Knepper T.P."/>
            <person name="Fischer K."/>
            <person name="Schleheck D."/>
            <person name="Richardson P."/>
        </authorList>
    </citation>
    <scope>NUCLEOTIDE SEQUENCE</scope>
    <source>
        <strain evidence="1">KF-1</strain>
    </source>
</reference>
<organism evidence="1 3">
    <name type="scientific">Comamonas testosteroni (strain DSM 14576 / KF-1)</name>
    <name type="common">Pseudomonas testosteroni</name>
    <dbReference type="NCBI Taxonomy" id="399795"/>
    <lineage>
        <taxon>Bacteria</taxon>
        <taxon>Pseudomonadati</taxon>
        <taxon>Pseudomonadota</taxon>
        <taxon>Betaproteobacteria</taxon>
        <taxon>Burkholderiales</taxon>
        <taxon>Comamonadaceae</taxon>
        <taxon>Comamonas</taxon>
    </lineage>
</organism>
<sequence>MHVSFYDEGLNELSDANKASALASGCVPTKGLARNLPDNSILLGHTNEIGDWTGVYRKRPTGTERIARYRDFGRALRHAQRLNS</sequence>
<protein>
    <submittedName>
        <fullName evidence="1">Uncharacterized protein</fullName>
    </submittedName>
</protein>
<evidence type="ECO:0000313" key="3">
    <source>
        <dbReference type="Proteomes" id="UP000003039"/>
    </source>
</evidence>
<dbReference type="EMBL" id="AAUJ02000001">
    <property type="protein sequence ID" value="EED68434.1"/>
    <property type="molecule type" value="Genomic_DNA"/>
</dbReference>
<evidence type="ECO:0000313" key="1">
    <source>
        <dbReference type="EMBL" id="EED68371.1"/>
    </source>
</evidence>